<dbReference type="Gene3D" id="3.90.79.10">
    <property type="entry name" value="Nucleoside Triphosphate Pyrophosphohydrolase"/>
    <property type="match status" value="1"/>
</dbReference>
<comment type="cofactor">
    <cofactor evidence="2">
        <name>Mg(2+)</name>
        <dbReference type="ChEBI" id="CHEBI:18420"/>
    </cofactor>
</comment>
<sequence>MSLARPSSSLIITAPWRAAASPYNYRILMAKRVSSGSFENAYVFPGGVEEPSDSQWQMSPHKVCALRETFEETGILLASPTSTASPGQDFFSQCSTRTLLDIRQIGRWVTPREQKKRFDTRFFLLSVRDADTEILGQIKRASVQESELVRLDWLTPGEILEANRGATLPLFPPQFYIVNELSRWRRWQDLGADPLALGDPDNPIEPLLIKHNGNMVSLFPGDCAYPRGTERTPSASLDGCDGPLHRVVMKRAKTGGFVQCDLQKRLGVSAPKL</sequence>
<reference evidence="8 9" key="1">
    <citation type="submission" date="2016-07" db="EMBL/GenBank/DDBJ databases">
        <title>Pervasive Adenine N6-methylation of Active Genes in Fungi.</title>
        <authorList>
            <consortium name="DOE Joint Genome Institute"/>
            <person name="Mondo S.J."/>
            <person name="Dannebaum R.O."/>
            <person name="Kuo R.C."/>
            <person name="Labutti K."/>
            <person name="Haridas S."/>
            <person name="Kuo A."/>
            <person name="Salamov A."/>
            <person name="Ahrendt S.R."/>
            <person name="Lipzen A."/>
            <person name="Sullivan W."/>
            <person name="Andreopoulos W.B."/>
            <person name="Clum A."/>
            <person name="Lindquist E."/>
            <person name="Daum C."/>
            <person name="Ramamoorthy G.K."/>
            <person name="Gryganskyi A."/>
            <person name="Culley D."/>
            <person name="Magnuson J.K."/>
            <person name="James T.Y."/>
            <person name="O'Malley M.A."/>
            <person name="Stajich J.E."/>
            <person name="Spatafora J.W."/>
            <person name="Visel A."/>
            <person name="Grigoriev I.V."/>
        </authorList>
    </citation>
    <scope>NUCLEOTIDE SEQUENCE [LARGE SCALE GENOMIC DNA]</scope>
    <source>
        <strain evidence="8 9">ATCC 12442</strain>
    </source>
</reference>
<accession>A0A1Y1WN43</accession>
<evidence type="ECO:0000256" key="4">
    <source>
        <dbReference type="ARBA" id="ARBA00022801"/>
    </source>
</evidence>
<dbReference type="GO" id="GO:0046872">
    <property type="term" value="F:metal ion binding"/>
    <property type="evidence" value="ECO:0007669"/>
    <property type="project" value="UniProtKB-KW"/>
</dbReference>
<evidence type="ECO:0000259" key="7">
    <source>
        <dbReference type="PROSITE" id="PS51462"/>
    </source>
</evidence>
<dbReference type="AlphaFoldDB" id="A0A1Y1WN43"/>
<protein>
    <recommendedName>
        <fullName evidence="7">Nudix hydrolase domain-containing protein</fullName>
    </recommendedName>
</protein>
<keyword evidence="4" id="KW-0378">Hydrolase</keyword>
<dbReference type="GO" id="GO:0016818">
    <property type="term" value="F:hydrolase activity, acting on acid anhydrides, in phosphorus-containing anhydrides"/>
    <property type="evidence" value="ECO:0007669"/>
    <property type="project" value="InterPro"/>
</dbReference>
<dbReference type="GO" id="GO:0005739">
    <property type="term" value="C:mitochondrion"/>
    <property type="evidence" value="ECO:0007669"/>
    <property type="project" value="TreeGrafter"/>
</dbReference>
<evidence type="ECO:0000313" key="9">
    <source>
        <dbReference type="Proteomes" id="UP000193922"/>
    </source>
</evidence>
<dbReference type="GeneID" id="63802961"/>
<dbReference type="InterPro" id="IPR039121">
    <property type="entry name" value="NUDT19"/>
</dbReference>
<evidence type="ECO:0000256" key="2">
    <source>
        <dbReference type="ARBA" id="ARBA00001946"/>
    </source>
</evidence>
<keyword evidence="6" id="KW-0464">Manganese</keyword>
<gene>
    <name evidence="8" type="ORF">DL89DRAFT_264591</name>
</gene>
<dbReference type="PROSITE" id="PS51462">
    <property type="entry name" value="NUDIX"/>
    <property type="match status" value="1"/>
</dbReference>
<dbReference type="PANTHER" id="PTHR12318">
    <property type="entry name" value="TESTOSTERONE-REGULATED PROTEIN RP2"/>
    <property type="match status" value="1"/>
</dbReference>
<dbReference type="EMBL" id="MCFD01000001">
    <property type="protein sequence ID" value="ORX74795.1"/>
    <property type="molecule type" value="Genomic_DNA"/>
</dbReference>
<dbReference type="CDD" id="cd18870">
    <property type="entry name" value="NUDIX_AcylCoAdiphos_Nudt19"/>
    <property type="match status" value="1"/>
</dbReference>
<evidence type="ECO:0000256" key="3">
    <source>
        <dbReference type="ARBA" id="ARBA00022723"/>
    </source>
</evidence>
<dbReference type="SUPFAM" id="SSF55811">
    <property type="entry name" value="Nudix"/>
    <property type="match status" value="1"/>
</dbReference>
<dbReference type="RefSeq" id="XP_040748006.1">
    <property type="nucleotide sequence ID" value="XM_040886313.1"/>
</dbReference>
<dbReference type="InterPro" id="IPR015797">
    <property type="entry name" value="NUDIX_hydrolase-like_dom_sf"/>
</dbReference>
<dbReference type="PANTHER" id="PTHR12318:SF0">
    <property type="entry name" value="ACYL-COENZYME A DIPHOSPHATASE NUDT19"/>
    <property type="match status" value="1"/>
</dbReference>
<comment type="cofactor">
    <cofactor evidence="1">
        <name>Mn(2+)</name>
        <dbReference type="ChEBI" id="CHEBI:29035"/>
    </cofactor>
</comment>
<dbReference type="STRING" id="61395.A0A1Y1WN43"/>
<keyword evidence="9" id="KW-1185">Reference proteome</keyword>
<organism evidence="8 9">
    <name type="scientific">Linderina pennispora</name>
    <dbReference type="NCBI Taxonomy" id="61395"/>
    <lineage>
        <taxon>Eukaryota</taxon>
        <taxon>Fungi</taxon>
        <taxon>Fungi incertae sedis</taxon>
        <taxon>Zoopagomycota</taxon>
        <taxon>Kickxellomycotina</taxon>
        <taxon>Kickxellomycetes</taxon>
        <taxon>Kickxellales</taxon>
        <taxon>Kickxellaceae</taxon>
        <taxon>Linderina</taxon>
    </lineage>
</organism>
<evidence type="ECO:0000256" key="1">
    <source>
        <dbReference type="ARBA" id="ARBA00001936"/>
    </source>
</evidence>
<dbReference type="InterPro" id="IPR000086">
    <property type="entry name" value="NUDIX_hydrolase_dom"/>
</dbReference>
<keyword evidence="5" id="KW-0460">Magnesium</keyword>
<evidence type="ECO:0000256" key="6">
    <source>
        <dbReference type="ARBA" id="ARBA00023211"/>
    </source>
</evidence>
<name>A0A1Y1WN43_9FUNG</name>
<dbReference type="Proteomes" id="UP000193922">
    <property type="component" value="Unassembled WGS sequence"/>
</dbReference>
<proteinExistence type="predicted"/>
<evidence type="ECO:0000313" key="8">
    <source>
        <dbReference type="EMBL" id="ORX74795.1"/>
    </source>
</evidence>
<feature type="domain" description="Nudix hydrolase" evidence="7">
    <location>
        <begin position="3"/>
        <end position="176"/>
    </location>
</feature>
<comment type="caution">
    <text evidence="8">The sequence shown here is derived from an EMBL/GenBank/DDBJ whole genome shotgun (WGS) entry which is preliminary data.</text>
</comment>
<dbReference type="Pfam" id="PF00293">
    <property type="entry name" value="NUDIX"/>
    <property type="match status" value="1"/>
</dbReference>
<dbReference type="OrthoDB" id="1695362at2759"/>
<keyword evidence="3" id="KW-0479">Metal-binding</keyword>
<evidence type="ECO:0000256" key="5">
    <source>
        <dbReference type="ARBA" id="ARBA00022842"/>
    </source>
</evidence>